<name>A0A1H7N2Q8_9ACTN</name>
<reference evidence="2 3" key="1">
    <citation type="submission" date="2016-10" db="EMBL/GenBank/DDBJ databases">
        <authorList>
            <person name="de Groot N.N."/>
        </authorList>
    </citation>
    <scope>NUCLEOTIDE SEQUENCE [LARGE SCALE GENOMIC DNA]</scope>
    <source>
        <strain evidence="2 3">DSM 43357</strain>
    </source>
</reference>
<protein>
    <submittedName>
        <fullName evidence="2">Uncharacterized protein</fullName>
    </submittedName>
</protein>
<keyword evidence="3" id="KW-1185">Reference proteome</keyword>
<dbReference type="AlphaFoldDB" id="A0A1H7N2Q8"/>
<dbReference type="Gene3D" id="3.90.420.10">
    <property type="entry name" value="Oxidoreductase, molybdopterin-binding domain"/>
    <property type="match status" value="1"/>
</dbReference>
<evidence type="ECO:0000313" key="2">
    <source>
        <dbReference type="EMBL" id="SEL17167.1"/>
    </source>
</evidence>
<evidence type="ECO:0000313" key="3">
    <source>
        <dbReference type="Proteomes" id="UP000198953"/>
    </source>
</evidence>
<dbReference type="STRING" id="46177.SAMN05660976_01882"/>
<evidence type="ECO:0000256" key="1">
    <source>
        <dbReference type="SAM" id="MobiDB-lite"/>
    </source>
</evidence>
<feature type="region of interest" description="Disordered" evidence="1">
    <location>
        <begin position="1"/>
        <end position="21"/>
    </location>
</feature>
<dbReference type="InterPro" id="IPR036374">
    <property type="entry name" value="OxRdtase_Mopterin-bd_sf"/>
</dbReference>
<accession>A0A1H7N2Q8</accession>
<dbReference type="Proteomes" id="UP000198953">
    <property type="component" value="Unassembled WGS sequence"/>
</dbReference>
<dbReference type="RefSeq" id="WP_055503283.1">
    <property type="nucleotide sequence ID" value="NZ_BBZG01000001.1"/>
</dbReference>
<dbReference type="SUPFAM" id="SSF56524">
    <property type="entry name" value="Oxidoreductase molybdopterin-binding domain"/>
    <property type="match status" value="1"/>
</dbReference>
<dbReference type="EMBL" id="FOBF01000004">
    <property type="protein sequence ID" value="SEL17167.1"/>
    <property type="molecule type" value="Genomic_DNA"/>
</dbReference>
<proteinExistence type="predicted"/>
<gene>
    <name evidence="2" type="ORF">SAMN05660976_01882</name>
</gene>
<sequence>MVESTPTGRAGDGRVPLSGALREPGPVSVAALRSMPQREVTVTFECRTSGLRRHHFSGPLLLEVLQAAGPRFDAGERKDRLRFLVSVLGRDGHRAVLSWGEIDPEFGNTAALLAVRMDRRDLDEEGPHLVVPGDRCGGRHISRVAEIKVCADDPLWP</sequence>
<organism evidence="2 3">
    <name type="scientific">Nonomuraea pusilla</name>
    <dbReference type="NCBI Taxonomy" id="46177"/>
    <lineage>
        <taxon>Bacteria</taxon>
        <taxon>Bacillati</taxon>
        <taxon>Actinomycetota</taxon>
        <taxon>Actinomycetes</taxon>
        <taxon>Streptosporangiales</taxon>
        <taxon>Streptosporangiaceae</taxon>
        <taxon>Nonomuraea</taxon>
    </lineage>
</organism>